<dbReference type="PROSITE" id="PS50089">
    <property type="entry name" value="ZF_RING_2"/>
    <property type="match status" value="1"/>
</dbReference>
<keyword evidence="5" id="KW-0862">Zinc</keyword>
<sequence>METTDGNFDPPANRIPSYDSVYHDTYSNNKVNVNLTSGIVIVVLVGLCFTLEFVSATIRKCYRDDVMEAPTTAQLARSVRPKPRGLNKAEVDSLPLVHCKDLDVRDNQECPICLICFEPENTLRVLPTCKHIFHQACIDLWFELHSTCPSCRASLLDHFGIEVKTNGEQVVARDQVETTSEVLETGDRNVEVHRMINMLGLEDLTATGVLETDAVVSLENERGRAHGTPLSRNPPSFVCTALGVKPNEKGASSSTEHFSRSYTFQAQPSTPLPSIHRSNSLGIDMLYLRNLLTEADCTLNQLQSDESSTSWLRRARSMDSGVKCFILRDGRSGEATGNERVVIDLESGITSAAMPGSNEGQSS</sequence>
<keyword evidence="6 9" id="KW-1133">Transmembrane helix</keyword>
<dbReference type="GO" id="GO:0008270">
    <property type="term" value="F:zinc ion binding"/>
    <property type="evidence" value="ECO:0007669"/>
    <property type="project" value="UniProtKB-KW"/>
</dbReference>
<keyword evidence="4 8" id="KW-0863">Zinc-finger</keyword>
<dbReference type="Gramene" id="Pp3c21_14400V3.2">
    <property type="protein sequence ID" value="Pp3c21_14400V3.2"/>
    <property type="gene ID" value="Pp3c21_14400"/>
</dbReference>
<evidence type="ECO:0000256" key="5">
    <source>
        <dbReference type="ARBA" id="ARBA00022833"/>
    </source>
</evidence>
<evidence type="ECO:0000256" key="6">
    <source>
        <dbReference type="ARBA" id="ARBA00022989"/>
    </source>
</evidence>
<evidence type="ECO:0000313" key="13">
    <source>
        <dbReference type="Proteomes" id="UP000006727"/>
    </source>
</evidence>
<dbReference type="SUPFAM" id="SSF57850">
    <property type="entry name" value="RING/U-box"/>
    <property type="match status" value="1"/>
</dbReference>
<name>A0A2K1IRY0_PHYPA</name>
<dbReference type="InterPro" id="IPR001841">
    <property type="entry name" value="Znf_RING"/>
</dbReference>
<accession>A0A2K1IRY0</accession>
<dbReference type="EnsemblPlants" id="Pp3c21_14400V3.2">
    <property type="protein sequence ID" value="Pp3c21_14400V3.2"/>
    <property type="gene ID" value="Pp3c21_14400"/>
</dbReference>
<dbReference type="STRING" id="3218.A0A2K1IRY0"/>
<keyword evidence="7 9" id="KW-0472">Membrane</keyword>
<dbReference type="PANTHER" id="PTHR46539:SF1">
    <property type="entry name" value="E3 UBIQUITIN-PROTEIN LIGASE ATL42"/>
    <property type="match status" value="1"/>
</dbReference>
<dbReference type="Proteomes" id="UP000006727">
    <property type="component" value="Chromosome 21"/>
</dbReference>
<organism evidence="11">
    <name type="scientific">Physcomitrium patens</name>
    <name type="common">Spreading-leaved earth moss</name>
    <name type="synonym">Physcomitrella patens</name>
    <dbReference type="NCBI Taxonomy" id="3218"/>
    <lineage>
        <taxon>Eukaryota</taxon>
        <taxon>Viridiplantae</taxon>
        <taxon>Streptophyta</taxon>
        <taxon>Embryophyta</taxon>
        <taxon>Bryophyta</taxon>
        <taxon>Bryophytina</taxon>
        <taxon>Bryopsida</taxon>
        <taxon>Funariidae</taxon>
        <taxon>Funariales</taxon>
        <taxon>Funariaceae</taxon>
        <taxon>Physcomitrium</taxon>
    </lineage>
</organism>
<dbReference type="EnsemblPlants" id="Pp3c21_14400V3.1">
    <property type="protein sequence ID" value="Pp3c21_14400V3.1"/>
    <property type="gene ID" value="Pp3c21_14400"/>
</dbReference>
<dbReference type="EMBL" id="ABEU02000021">
    <property type="protein sequence ID" value="PNR32033.1"/>
    <property type="molecule type" value="Genomic_DNA"/>
</dbReference>
<dbReference type="KEGG" id="ppp:112274061"/>
<dbReference type="AlphaFoldDB" id="A0A2K1IRY0"/>
<protein>
    <recommendedName>
        <fullName evidence="10">RING-type domain-containing protein</fullName>
    </recommendedName>
</protein>
<keyword evidence="2 9" id="KW-0812">Transmembrane</keyword>
<dbReference type="OrthoDB" id="8062037at2759"/>
<dbReference type="InterPro" id="IPR013083">
    <property type="entry name" value="Znf_RING/FYVE/PHD"/>
</dbReference>
<dbReference type="Pfam" id="PF13639">
    <property type="entry name" value="zf-RING_2"/>
    <property type="match status" value="1"/>
</dbReference>
<dbReference type="SMART" id="SM00184">
    <property type="entry name" value="RING"/>
    <property type="match status" value="1"/>
</dbReference>
<dbReference type="GO" id="GO:0016020">
    <property type="term" value="C:membrane"/>
    <property type="evidence" value="ECO:0007669"/>
    <property type="project" value="UniProtKB-SubCell"/>
</dbReference>
<reference evidence="11 13" key="1">
    <citation type="journal article" date="2008" name="Science">
        <title>The Physcomitrella genome reveals evolutionary insights into the conquest of land by plants.</title>
        <authorList>
            <person name="Rensing S."/>
            <person name="Lang D."/>
            <person name="Zimmer A."/>
            <person name="Terry A."/>
            <person name="Salamov A."/>
            <person name="Shapiro H."/>
            <person name="Nishiyama T."/>
            <person name="Perroud P.-F."/>
            <person name="Lindquist E."/>
            <person name="Kamisugi Y."/>
            <person name="Tanahashi T."/>
            <person name="Sakakibara K."/>
            <person name="Fujita T."/>
            <person name="Oishi K."/>
            <person name="Shin-I T."/>
            <person name="Kuroki Y."/>
            <person name="Toyoda A."/>
            <person name="Suzuki Y."/>
            <person name="Hashimoto A."/>
            <person name="Yamaguchi K."/>
            <person name="Sugano A."/>
            <person name="Kohara Y."/>
            <person name="Fujiyama A."/>
            <person name="Anterola A."/>
            <person name="Aoki S."/>
            <person name="Ashton N."/>
            <person name="Barbazuk W.B."/>
            <person name="Barker E."/>
            <person name="Bennetzen J."/>
            <person name="Bezanilla M."/>
            <person name="Blankenship R."/>
            <person name="Cho S.H."/>
            <person name="Dutcher S."/>
            <person name="Estelle M."/>
            <person name="Fawcett J.A."/>
            <person name="Gundlach H."/>
            <person name="Hanada K."/>
            <person name="Heyl A."/>
            <person name="Hicks K.A."/>
            <person name="Hugh J."/>
            <person name="Lohr M."/>
            <person name="Mayer K."/>
            <person name="Melkozernov A."/>
            <person name="Murata T."/>
            <person name="Nelson D."/>
            <person name="Pils B."/>
            <person name="Prigge M."/>
            <person name="Reiss B."/>
            <person name="Renner T."/>
            <person name="Rombauts S."/>
            <person name="Rushton P."/>
            <person name="Sanderfoot A."/>
            <person name="Schween G."/>
            <person name="Shiu S.-H."/>
            <person name="Stueber K."/>
            <person name="Theodoulou F.L."/>
            <person name="Tu H."/>
            <person name="Van de Peer Y."/>
            <person name="Verrier P.J."/>
            <person name="Waters E."/>
            <person name="Wood A."/>
            <person name="Yang L."/>
            <person name="Cove D."/>
            <person name="Cuming A."/>
            <person name="Hasebe M."/>
            <person name="Lucas S."/>
            <person name="Mishler D.B."/>
            <person name="Reski R."/>
            <person name="Grigoriev I."/>
            <person name="Quatrano R.S."/>
            <person name="Boore J.L."/>
        </authorList>
    </citation>
    <scope>NUCLEOTIDE SEQUENCE [LARGE SCALE GENOMIC DNA]</scope>
    <source>
        <strain evidence="12 13">cv. Gransden 2004</strain>
    </source>
</reference>
<feature type="domain" description="RING-type" evidence="10">
    <location>
        <begin position="110"/>
        <end position="152"/>
    </location>
</feature>
<evidence type="ECO:0000256" key="4">
    <source>
        <dbReference type="ARBA" id="ARBA00022771"/>
    </source>
</evidence>
<dbReference type="GeneID" id="112274061"/>
<evidence type="ECO:0000256" key="2">
    <source>
        <dbReference type="ARBA" id="ARBA00022692"/>
    </source>
</evidence>
<reference evidence="11 13" key="2">
    <citation type="journal article" date="2018" name="Plant J.">
        <title>The Physcomitrella patens chromosome-scale assembly reveals moss genome structure and evolution.</title>
        <authorList>
            <person name="Lang D."/>
            <person name="Ullrich K.K."/>
            <person name="Murat F."/>
            <person name="Fuchs J."/>
            <person name="Jenkins J."/>
            <person name="Haas F.B."/>
            <person name="Piednoel M."/>
            <person name="Gundlach H."/>
            <person name="Van Bel M."/>
            <person name="Meyberg R."/>
            <person name="Vives C."/>
            <person name="Morata J."/>
            <person name="Symeonidi A."/>
            <person name="Hiss M."/>
            <person name="Muchero W."/>
            <person name="Kamisugi Y."/>
            <person name="Saleh O."/>
            <person name="Blanc G."/>
            <person name="Decker E.L."/>
            <person name="van Gessel N."/>
            <person name="Grimwood J."/>
            <person name="Hayes R.D."/>
            <person name="Graham S.W."/>
            <person name="Gunter L.E."/>
            <person name="McDaniel S.F."/>
            <person name="Hoernstein S.N.W."/>
            <person name="Larsson A."/>
            <person name="Li F.W."/>
            <person name="Perroud P.F."/>
            <person name="Phillips J."/>
            <person name="Ranjan P."/>
            <person name="Rokshar D.S."/>
            <person name="Rothfels C.J."/>
            <person name="Schneider L."/>
            <person name="Shu S."/>
            <person name="Stevenson D.W."/>
            <person name="Thummler F."/>
            <person name="Tillich M."/>
            <person name="Villarreal Aguilar J.C."/>
            <person name="Widiez T."/>
            <person name="Wong G.K."/>
            <person name="Wymore A."/>
            <person name="Zhang Y."/>
            <person name="Zimmer A.D."/>
            <person name="Quatrano R.S."/>
            <person name="Mayer K.F.X."/>
            <person name="Goodstein D."/>
            <person name="Casacuberta J.M."/>
            <person name="Vandepoele K."/>
            <person name="Reski R."/>
            <person name="Cuming A.C."/>
            <person name="Tuskan G.A."/>
            <person name="Maumus F."/>
            <person name="Salse J."/>
            <person name="Schmutz J."/>
            <person name="Rensing S.A."/>
        </authorList>
    </citation>
    <scope>NUCLEOTIDE SEQUENCE [LARGE SCALE GENOMIC DNA]</scope>
    <source>
        <strain evidence="12 13">cv. Gransden 2004</strain>
    </source>
</reference>
<dbReference type="Gene3D" id="3.30.40.10">
    <property type="entry name" value="Zinc/RING finger domain, C3HC4 (zinc finger)"/>
    <property type="match status" value="1"/>
</dbReference>
<dbReference type="RefSeq" id="XP_024358982.1">
    <property type="nucleotide sequence ID" value="XM_024503214.2"/>
</dbReference>
<evidence type="ECO:0000256" key="3">
    <source>
        <dbReference type="ARBA" id="ARBA00022723"/>
    </source>
</evidence>
<dbReference type="PANTHER" id="PTHR46539">
    <property type="entry name" value="E3 UBIQUITIN-PROTEIN LIGASE ATL42"/>
    <property type="match status" value="1"/>
</dbReference>
<feature type="transmembrane region" description="Helical" evidence="9">
    <location>
        <begin position="35"/>
        <end position="54"/>
    </location>
</feature>
<dbReference type="PaxDb" id="3218-PP1S132_168V6.1"/>
<evidence type="ECO:0000256" key="8">
    <source>
        <dbReference type="PROSITE-ProRule" id="PRU00175"/>
    </source>
</evidence>
<evidence type="ECO:0000256" key="9">
    <source>
        <dbReference type="SAM" id="Phobius"/>
    </source>
</evidence>
<proteinExistence type="predicted"/>
<comment type="subcellular location">
    <subcellularLocation>
        <location evidence="1">Membrane</location>
    </subcellularLocation>
</comment>
<evidence type="ECO:0000313" key="12">
    <source>
        <dbReference type="EnsemblPlants" id="Pp3c21_14400V3.1"/>
    </source>
</evidence>
<gene>
    <name evidence="12" type="primary">LOC112274061</name>
    <name evidence="11" type="ORF">PHYPA_026158</name>
</gene>
<evidence type="ECO:0000313" key="11">
    <source>
        <dbReference type="EMBL" id="PNR32033.1"/>
    </source>
</evidence>
<evidence type="ECO:0000256" key="1">
    <source>
        <dbReference type="ARBA" id="ARBA00004370"/>
    </source>
</evidence>
<keyword evidence="3" id="KW-0479">Metal-binding</keyword>
<keyword evidence="13" id="KW-1185">Reference proteome</keyword>
<dbReference type="CDD" id="cd16461">
    <property type="entry name" value="RING-H2_EL5-like"/>
    <property type="match status" value="1"/>
</dbReference>
<dbReference type="FunCoup" id="A0A2K1IRY0">
    <property type="interactions" value="29"/>
</dbReference>
<dbReference type="Gramene" id="Pp3c21_14400V3.1">
    <property type="protein sequence ID" value="Pp3c21_14400V3.1"/>
    <property type="gene ID" value="Pp3c21_14400"/>
</dbReference>
<reference evidence="12" key="3">
    <citation type="submission" date="2020-12" db="UniProtKB">
        <authorList>
            <consortium name="EnsemblPlants"/>
        </authorList>
    </citation>
    <scope>IDENTIFICATION</scope>
</reference>
<evidence type="ECO:0000256" key="7">
    <source>
        <dbReference type="ARBA" id="ARBA00023136"/>
    </source>
</evidence>
<evidence type="ECO:0000259" key="10">
    <source>
        <dbReference type="PROSITE" id="PS50089"/>
    </source>
</evidence>